<accession>A0A853F019</accession>
<dbReference type="SUPFAM" id="SSF53098">
    <property type="entry name" value="Ribonuclease H-like"/>
    <property type="match status" value="1"/>
</dbReference>
<gene>
    <name evidence="1" type="ORF">H0A76_04265</name>
</gene>
<dbReference type="GO" id="GO:0003676">
    <property type="term" value="F:nucleic acid binding"/>
    <property type="evidence" value="ECO:0007669"/>
    <property type="project" value="InterPro"/>
</dbReference>
<protein>
    <submittedName>
        <fullName evidence="1">Uncharacterized protein</fullName>
    </submittedName>
</protein>
<dbReference type="Proteomes" id="UP000568751">
    <property type="component" value="Unassembled WGS sequence"/>
</dbReference>
<proteinExistence type="predicted"/>
<evidence type="ECO:0000313" key="2">
    <source>
        <dbReference type="Proteomes" id="UP000568751"/>
    </source>
</evidence>
<dbReference type="EMBL" id="JACCHT010000001">
    <property type="protein sequence ID" value="NYT27164.1"/>
    <property type="molecule type" value="Genomic_DNA"/>
</dbReference>
<comment type="caution">
    <text evidence="1">The sequence shown here is derived from an EMBL/GenBank/DDBJ whole genome shotgun (WGS) entry which is preliminary data.</text>
</comment>
<name>A0A853F019_9GAMM</name>
<dbReference type="InterPro" id="IPR036397">
    <property type="entry name" value="RNaseH_sf"/>
</dbReference>
<sequence length="52" mass="5728">MIDLYSRKVAGWSMGKNNDTALVIDALSMAIKTSQDTASIAAFRSRFYLQGL</sequence>
<organism evidence="1 2">
    <name type="scientific">Candidatus Thiodubiliella endoseptemdiera</name>
    <dbReference type="NCBI Taxonomy" id="2738886"/>
    <lineage>
        <taxon>Bacteria</taxon>
        <taxon>Pseudomonadati</taxon>
        <taxon>Pseudomonadota</taxon>
        <taxon>Gammaproteobacteria</taxon>
        <taxon>Candidatus Pseudothioglobaceae</taxon>
        <taxon>Candidatus Thiodubiliella</taxon>
    </lineage>
</organism>
<dbReference type="Gene3D" id="3.30.420.10">
    <property type="entry name" value="Ribonuclease H-like superfamily/Ribonuclease H"/>
    <property type="match status" value="1"/>
</dbReference>
<reference evidence="1 2" key="1">
    <citation type="submission" date="2020-05" db="EMBL/GenBank/DDBJ databases">
        <title>Horizontal transmission and recombination maintain forever young bacterial symbiont genomes.</title>
        <authorList>
            <person name="Russell S.L."/>
            <person name="Pepper-Tunick E."/>
            <person name="Svedberg J."/>
            <person name="Byrne A."/>
            <person name="Ruelas Castillo J."/>
            <person name="Vollmers C."/>
            <person name="Beinart R.A."/>
            <person name="Corbett-Detig R."/>
        </authorList>
    </citation>
    <scope>NUCLEOTIDE SEQUENCE [LARGE SCALE GENOMIC DNA]</scope>
    <source>
        <strain evidence="1">455</strain>
    </source>
</reference>
<dbReference type="InterPro" id="IPR012337">
    <property type="entry name" value="RNaseH-like_sf"/>
</dbReference>
<evidence type="ECO:0000313" key="1">
    <source>
        <dbReference type="EMBL" id="NYT27164.1"/>
    </source>
</evidence>
<dbReference type="AlphaFoldDB" id="A0A853F019"/>